<reference evidence="1" key="1">
    <citation type="submission" date="2019-08" db="EMBL/GenBank/DDBJ databases">
        <authorList>
            <person name="Kucharzyk K."/>
            <person name="Murdoch R.W."/>
            <person name="Higgins S."/>
            <person name="Loffler F."/>
        </authorList>
    </citation>
    <scope>NUCLEOTIDE SEQUENCE</scope>
</reference>
<organism evidence="1">
    <name type="scientific">bioreactor metagenome</name>
    <dbReference type="NCBI Taxonomy" id="1076179"/>
    <lineage>
        <taxon>unclassified sequences</taxon>
        <taxon>metagenomes</taxon>
        <taxon>ecological metagenomes</taxon>
    </lineage>
</organism>
<evidence type="ECO:0000313" key="1">
    <source>
        <dbReference type="EMBL" id="MPN33380.1"/>
    </source>
</evidence>
<protein>
    <submittedName>
        <fullName evidence="1">Uncharacterized protein</fullName>
    </submittedName>
</protein>
<gene>
    <name evidence="1" type="ORF">SDC9_180866</name>
</gene>
<comment type="caution">
    <text evidence="1">The sequence shown here is derived from an EMBL/GenBank/DDBJ whole genome shotgun (WGS) entry which is preliminary data.</text>
</comment>
<dbReference type="EMBL" id="VSSQ01085862">
    <property type="protein sequence ID" value="MPN33380.1"/>
    <property type="molecule type" value="Genomic_DNA"/>
</dbReference>
<accession>A0A645H3U9</accession>
<sequence>MAVLVLLRDQFIGIFGAQGLVNLRVGVFRADKKPFGRRSARRLVVEKLNFAGAVRIAKNALGIVDAGVHKAHQHALSVQAHIGLLPNGANSRLLQARSA</sequence>
<name>A0A645H3U9_9ZZZZ</name>
<dbReference type="AlphaFoldDB" id="A0A645H3U9"/>
<proteinExistence type="predicted"/>